<name>L8GEB5_ACACF</name>
<dbReference type="GeneID" id="14911620"/>
<protein>
    <submittedName>
        <fullName evidence="2">Uncharacterized protein</fullName>
    </submittedName>
</protein>
<proteinExistence type="predicted"/>
<dbReference type="KEGG" id="acan:ACA1_389000"/>
<keyword evidence="3" id="KW-1185">Reference proteome</keyword>
<dbReference type="InterPro" id="IPR027417">
    <property type="entry name" value="P-loop_NTPase"/>
</dbReference>
<feature type="compositionally biased region" description="Low complexity" evidence="1">
    <location>
        <begin position="1"/>
        <end position="20"/>
    </location>
</feature>
<evidence type="ECO:0000256" key="1">
    <source>
        <dbReference type="SAM" id="MobiDB-lite"/>
    </source>
</evidence>
<organism evidence="2 3">
    <name type="scientific">Acanthamoeba castellanii (strain ATCC 30010 / Neff)</name>
    <dbReference type="NCBI Taxonomy" id="1257118"/>
    <lineage>
        <taxon>Eukaryota</taxon>
        <taxon>Amoebozoa</taxon>
        <taxon>Discosea</taxon>
        <taxon>Longamoebia</taxon>
        <taxon>Centramoebida</taxon>
        <taxon>Acanthamoebidae</taxon>
        <taxon>Acanthamoeba</taxon>
    </lineage>
</organism>
<dbReference type="VEuPathDB" id="AmoebaDB:ACA1_389000"/>
<evidence type="ECO:0000313" key="3">
    <source>
        <dbReference type="Proteomes" id="UP000011083"/>
    </source>
</evidence>
<accession>L8GEB5</accession>
<dbReference type="EMBL" id="KB008156">
    <property type="protein sequence ID" value="ELR11189.1"/>
    <property type="molecule type" value="Genomic_DNA"/>
</dbReference>
<dbReference type="Proteomes" id="UP000011083">
    <property type="component" value="Unassembled WGS sequence"/>
</dbReference>
<evidence type="ECO:0000313" key="2">
    <source>
        <dbReference type="EMBL" id="ELR11189.1"/>
    </source>
</evidence>
<feature type="compositionally biased region" description="Low complexity" evidence="1">
    <location>
        <begin position="133"/>
        <end position="144"/>
    </location>
</feature>
<feature type="compositionally biased region" description="Polar residues" evidence="1">
    <location>
        <begin position="153"/>
        <end position="164"/>
    </location>
</feature>
<sequence length="178" mass="18131">MDEEATAAVATGTGAKSSSSKGGGIMGRSAKIFTRRSLYVDVQSVRPPSPASGGAVNMAASGGHYRTRAATTKAAMTTANGDGDGAGGTNNPVPVFMPADHRLKVLVVGDPGAGRTALVNNLSLPPHLSSPLQRLSSFLGSKSGSSRDRQPDGQKTTTTVQLSHGTRRDARWLTGGAS</sequence>
<reference evidence="2 3" key="1">
    <citation type="journal article" date="2013" name="Genome Biol.">
        <title>Genome of Acanthamoeba castellanii highlights extensive lateral gene transfer and early evolution of tyrosine kinase signaling.</title>
        <authorList>
            <person name="Clarke M."/>
            <person name="Lohan A.J."/>
            <person name="Liu B."/>
            <person name="Lagkouvardos I."/>
            <person name="Roy S."/>
            <person name="Zafar N."/>
            <person name="Bertelli C."/>
            <person name="Schilde C."/>
            <person name="Kianianmomeni A."/>
            <person name="Burglin T.R."/>
            <person name="Frech C."/>
            <person name="Turcotte B."/>
            <person name="Kopec K.O."/>
            <person name="Synnott J.M."/>
            <person name="Choo C."/>
            <person name="Paponov I."/>
            <person name="Finkler A."/>
            <person name="Soon Heng Tan C."/>
            <person name="Hutchins A.P."/>
            <person name="Weinmeier T."/>
            <person name="Rattei T."/>
            <person name="Chu J.S."/>
            <person name="Gimenez G."/>
            <person name="Irimia M."/>
            <person name="Rigden D.J."/>
            <person name="Fitzpatrick D.A."/>
            <person name="Lorenzo-Morales J."/>
            <person name="Bateman A."/>
            <person name="Chiu C.H."/>
            <person name="Tang P."/>
            <person name="Hegemann P."/>
            <person name="Fromm H."/>
            <person name="Raoult D."/>
            <person name="Greub G."/>
            <person name="Miranda-Saavedra D."/>
            <person name="Chen N."/>
            <person name="Nash P."/>
            <person name="Ginger M.L."/>
            <person name="Horn M."/>
            <person name="Schaap P."/>
            <person name="Caler L."/>
            <person name="Loftus B."/>
        </authorList>
    </citation>
    <scope>NUCLEOTIDE SEQUENCE [LARGE SCALE GENOMIC DNA]</scope>
    <source>
        <strain evidence="2 3">Neff</strain>
    </source>
</reference>
<feature type="region of interest" description="Disordered" evidence="1">
    <location>
        <begin position="133"/>
        <end position="178"/>
    </location>
</feature>
<gene>
    <name evidence="2" type="ORF">ACA1_389000</name>
</gene>
<dbReference type="RefSeq" id="XP_004333202.1">
    <property type="nucleotide sequence ID" value="XM_004333154.1"/>
</dbReference>
<dbReference type="SUPFAM" id="SSF52540">
    <property type="entry name" value="P-loop containing nucleoside triphosphate hydrolases"/>
    <property type="match status" value="1"/>
</dbReference>
<dbReference type="AlphaFoldDB" id="L8GEB5"/>
<feature type="region of interest" description="Disordered" evidence="1">
    <location>
        <begin position="1"/>
        <end position="24"/>
    </location>
</feature>